<dbReference type="OrthoDB" id="461826at2"/>
<feature type="domain" description="2Fe-2S ferredoxin-type" evidence="1">
    <location>
        <begin position="3"/>
        <end position="77"/>
    </location>
</feature>
<organism evidence="2 3">
    <name type="scientific">Fischerella major NIES-592</name>
    <dbReference type="NCBI Taxonomy" id="210994"/>
    <lineage>
        <taxon>Bacteria</taxon>
        <taxon>Bacillati</taxon>
        <taxon>Cyanobacteriota</taxon>
        <taxon>Cyanophyceae</taxon>
        <taxon>Nostocales</taxon>
        <taxon>Hapalosiphonaceae</taxon>
        <taxon>Fischerella</taxon>
    </lineage>
</organism>
<evidence type="ECO:0000259" key="1">
    <source>
        <dbReference type="PROSITE" id="PS51085"/>
    </source>
</evidence>
<evidence type="ECO:0000313" key="3">
    <source>
        <dbReference type="Proteomes" id="UP000186391"/>
    </source>
</evidence>
<dbReference type="InterPro" id="IPR012675">
    <property type="entry name" value="Beta-grasp_dom_sf"/>
</dbReference>
<dbReference type="GeneID" id="35797645"/>
<dbReference type="Gene3D" id="3.10.20.30">
    <property type="match status" value="1"/>
</dbReference>
<dbReference type="AlphaFoldDB" id="A0A1U7H579"/>
<reference evidence="2 3" key="1">
    <citation type="submission" date="2016-11" db="EMBL/GenBank/DDBJ databases">
        <title>Draft Genome Sequences of Nine Cyanobacterial Strains from Diverse Habitats.</title>
        <authorList>
            <person name="Zhu T."/>
            <person name="Hou S."/>
            <person name="Lu X."/>
            <person name="Hess W.R."/>
        </authorList>
    </citation>
    <scope>NUCLEOTIDE SEQUENCE [LARGE SCALE GENOMIC DNA]</scope>
    <source>
        <strain evidence="2 3">NIES-592</strain>
    </source>
</reference>
<dbReference type="SUPFAM" id="SSF54292">
    <property type="entry name" value="2Fe-2S ferredoxin-like"/>
    <property type="match status" value="1"/>
</dbReference>
<dbReference type="CDD" id="cd00207">
    <property type="entry name" value="fer2"/>
    <property type="match status" value="1"/>
</dbReference>
<accession>A0A1U7H579</accession>
<dbReference type="InterPro" id="IPR036010">
    <property type="entry name" value="2Fe-2S_ferredoxin-like_sf"/>
</dbReference>
<evidence type="ECO:0000313" key="2">
    <source>
        <dbReference type="EMBL" id="OKH16435.1"/>
    </source>
</evidence>
<dbReference type="PROSITE" id="PS51085">
    <property type="entry name" value="2FE2S_FER_2"/>
    <property type="match status" value="1"/>
</dbReference>
<gene>
    <name evidence="2" type="ORF">NIES592_01990</name>
</gene>
<proteinExistence type="predicted"/>
<keyword evidence="3" id="KW-1185">Reference proteome</keyword>
<dbReference type="Proteomes" id="UP000186391">
    <property type="component" value="Unassembled WGS sequence"/>
</dbReference>
<dbReference type="RefSeq" id="WP_009458271.1">
    <property type="nucleotide sequence ID" value="NZ_MRCA01000001.1"/>
</dbReference>
<comment type="caution">
    <text evidence="2">The sequence shown here is derived from an EMBL/GenBank/DDBJ whole genome shotgun (WGS) entry which is preliminary data.</text>
</comment>
<dbReference type="EMBL" id="MRCA01000001">
    <property type="protein sequence ID" value="OKH16435.1"/>
    <property type="molecule type" value="Genomic_DNA"/>
</dbReference>
<name>A0A1U7H579_9CYAN</name>
<sequence>MTVRVHFLPDDVTVDAQVGEPLLDVADRAEVIIPTGCLMGTCHACTVELDDGEIIRACISSVPDGCEELTINLFSDPTW</sequence>
<protein>
    <submittedName>
        <fullName evidence="2">(2Fe-2S)-binding protein</fullName>
    </submittedName>
</protein>
<dbReference type="Pfam" id="PF00111">
    <property type="entry name" value="Fer2"/>
    <property type="match status" value="1"/>
</dbReference>
<dbReference type="InterPro" id="IPR001041">
    <property type="entry name" value="2Fe-2S_ferredoxin-type"/>
</dbReference>
<dbReference type="GO" id="GO:0051536">
    <property type="term" value="F:iron-sulfur cluster binding"/>
    <property type="evidence" value="ECO:0007669"/>
    <property type="project" value="InterPro"/>
</dbReference>